<feature type="compositionally biased region" description="Polar residues" evidence="1">
    <location>
        <begin position="279"/>
        <end position="295"/>
    </location>
</feature>
<organism evidence="2 3">
    <name type="scientific">Coniochaeta ligniaria NRRL 30616</name>
    <dbReference type="NCBI Taxonomy" id="1408157"/>
    <lineage>
        <taxon>Eukaryota</taxon>
        <taxon>Fungi</taxon>
        <taxon>Dikarya</taxon>
        <taxon>Ascomycota</taxon>
        <taxon>Pezizomycotina</taxon>
        <taxon>Sordariomycetes</taxon>
        <taxon>Sordariomycetidae</taxon>
        <taxon>Coniochaetales</taxon>
        <taxon>Coniochaetaceae</taxon>
        <taxon>Coniochaeta</taxon>
    </lineage>
</organism>
<feature type="compositionally biased region" description="Pro residues" evidence="1">
    <location>
        <begin position="898"/>
        <end position="911"/>
    </location>
</feature>
<dbReference type="AlphaFoldDB" id="A0A1J7ITL1"/>
<evidence type="ECO:0000313" key="2">
    <source>
        <dbReference type="EMBL" id="OIW31031.1"/>
    </source>
</evidence>
<feature type="region of interest" description="Disordered" evidence="1">
    <location>
        <begin position="142"/>
        <end position="169"/>
    </location>
</feature>
<feature type="region of interest" description="Disordered" evidence="1">
    <location>
        <begin position="373"/>
        <end position="394"/>
    </location>
</feature>
<accession>A0A1J7ITL1</accession>
<dbReference type="OrthoDB" id="206201at2759"/>
<feature type="compositionally biased region" description="Basic residues" evidence="1">
    <location>
        <begin position="1"/>
        <end position="19"/>
    </location>
</feature>
<feature type="region of interest" description="Disordered" evidence="1">
    <location>
        <begin position="203"/>
        <end position="227"/>
    </location>
</feature>
<dbReference type="InParanoid" id="A0A1J7ITL1"/>
<evidence type="ECO:0000256" key="1">
    <source>
        <dbReference type="SAM" id="MobiDB-lite"/>
    </source>
</evidence>
<reference evidence="2 3" key="1">
    <citation type="submission" date="2016-10" db="EMBL/GenBank/DDBJ databases">
        <title>Draft genome sequence of Coniochaeta ligniaria NRRL30616, a lignocellulolytic fungus for bioabatement of inhibitors in plant biomass hydrolysates.</title>
        <authorList>
            <consortium name="DOE Joint Genome Institute"/>
            <person name="Jimenez D.J."/>
            <person name="Hector R.E."/>
            <person name="Riley R."/>
            <person name="Sun H."/>
            <person name="Grigoriev I.V."/>
            <person name="Van Elsas J.D."/>
            <person name="Nichols N.N."/>
        </authorList>
    </citation>
    <scope>NUCLEOTIDE SEQUENCE [LARGE SCALE GENOMIC DNA]</scope>
    <source>
        <strain evidence="2 3">NRRL 30616</strain>
    </source>
</reference>
<dbReference type="Proteomes" id="UP000182658">
    <property type="component" value="Unassembled WGS sequence"/>
</dbReference>
<keyword evidence="3" id="KW-1185">Reference proteome</keyword>
<feature type="region of interest" description="Disordered" evidence="1">
    <location>
        <begin position="949"/>
        <end position="988"/>
    </location>
</feature>
<feature type="region of interest" description="Disordered" evidence="1">
    <location>
        <begin position="790"/>
        <end position="925"/>
    </location>
</feature>
<feature type="compositionally biased region" description="Polar residues" evidence="1">
    <location>
        <begin position="851"/>
        <end position="869"/>
    </location>
</feature>
<feature type="compositionally biased region" description="Basic and acidic residues" evidence="1">
    <location>
        <begin position="382"/>
        <end position="394"/>
    </location>
</feature>
<feature type="region of interest" description="Disordered" evidence="1">
    <location>
        <begin position="62"/>
        <end position="102"/>
    </location>
</feature>
<protein>
    <submittedName>
        <fullName evidence="2">Uncharacterized protein</fullName>
    </submittedName>
</protein>
<feature type="region of interest" description="Disordered" evidence="1">
    <location>
        <begin position="1"/>
        <end position="30"/>
    </location>
</feature>
<feature type="region of interest" description="Disordered" evidence="1">
    <location>
        <begin position="567"/>
        <end position="630"/>
    </location>
</feature>
<dbReference type="STRING" id="1408157.A0A1J7ITL1"/>
<sequence length="1018" mass="110913">MLRHRQSMKSKPALSHRKSTSSARSVVLEHLDPAMAQRDAQIAAHQAFARAQDRSSAEIALFPLPPSQSPLRQPYPQDASTRDESAEVHTGADNTPSMPRRQSVRFVGPCTVQNRGSAGRQRPRTPASIVSGAVDPANIVESTDGQSLTVPTLHHPQARPGTSASTHSSKAVSNYLQALAAEDDVYTPEDDIASIPSSYRHLRRSKSLRPSRGPGHARDSGDSYLLPGMGPLREVRTSMSMRTLNSSQCKENVKPQKFPVLKAPKSMSFLKGRRGRISSITSHDSGATTQMNTGPSPIPLRAKTSIFFGSKNRRAESSLRKTLRSSSSHAEIEPSPADTGLPLPKTARGSLRNKARKASKTLKSKLFNLFSSGKGDDEAEFPDQHVKSQKKHTDTEFVSYVTGPDEHKQQCSGDERSLHYNHSNVSDVFLTSHSSRVCSRKASLQALGDQIWQQASNEERALDDKSRVTSWTNSGPSTLTSEQQLAWEKQRLSIIKENGAHCPSPSLRRQAIGKHILQSQESLVGQPILPGPTVDSQRVYAALMERLAETTQLAQVVEQQRKSLAEATPTPLHISSKPDFEEYEDNGAKPAPLTVRRTTSKESLTIRDGDPNIPGGALSNRPGDSKMLSPPITLTPWNGNHGPADGQGVASAERTNAFFGSPEAHLFRTISPYRRALRKSIEEAEDDMHGRNSGDRIISEYGTEIRRPEEAFYEDAYSESVYSSDEPAAGPALNPMQSLTEVVKGPPSSTGNMSMSVDPPVTYRPTGHRVVSSVSSIDWKTWLSANVARLEPSPSPPRPAEIDFALPSMPSSHGQGHVREGAQIEEDEEEGFPRQDGPATHKPTLPISPLTPFQSNASKISPFQKSTFRATPPTADALAEVDNQKSLSERRESFDTPLPSPELPPPIPPRSPLRKNPYPKKRSGFLYTPSVAASNTATSPGLTAAVEKQFGPATTQTVPSGENKENEVSAESHGMRKPGFLGSVNEDRSAKGRRMVDVFLGSRRKRMASSETDSPAFL</sequence>
<proteinExistence type="predicted"/>
<evidence type="ECO:0000313" key="3">
    <source>
        <dbReference type="Proteomes" id="UP000182658"/>
    </source>
</evidence>
<feature type="region of interest" description="Disordered" evidence="1">
    <location>
        <begin position="279"/>
        <end position="358"/>
    </location>
</feature>
<gene>
    <name evidence="2" type="ORF">CONLIGDRAFT_614451</name>
</gene>
<feature type="compositionally biased region" description="Polar residues" evidence="1">
    <location>
        <begin position="160"/>
        <end position="169"/>
    </location>
</feature>
<dbReference type="EMBL" id="KV875096">
    <property type="protein sequence ID" value="OIW31031.1"/>
    <property type="molecule type" value="Genomic_DNA"/>
</dbReference>
<name>A0A1J7ITL1_9PEZI</name>